<name>A0A1R2CW27_9CILI</name>
<organism evidence="2 3">
    <name type="scientific">Stentor coeruleus</name>
    <dbReference type="NCBI Taxonomy" id="5963"/>
    <lineage>
        <taxon>Eukaryota</taxon>
        <taxon>Sar</taxon>
        <taxon>Alveolata</taxon>
        <taxon>Ciliophora</taxon>
        <taxon>Postciliodesmatophora</taxon>
        <taxon>Heterotrichea</taxon>
        <taxon>Heterotrichida</taxon>
        <taxon>Stentoridae</taxon>
        <taxon>Stentor</taxon>
    </lineage>
</organism>
<evidence type="ECO:0000256" key="1">
    <source>
        <dbReference type="SAM" id="Phobius"/>
    </source>
</evidence>
<gene>
    <name evidence="2" type="ORF">SteCoe_3916</name>
</gene>
<sequence>MSIEGIPLIPFYNEMTELFFVNSNGDFLQTKEFNQIKKLGGFAIGVLRESLIDHKGIGFIFMLCSGVSSVVALILTAAHIFIRTFRYEPISLEFFIGGESYEALPLKSNLNWADPSSHYYDPITNYPISILEVWVVCELRQKLGNIYNSKLISLNLSDPTKSIYPGLKTKLVGFPKFLNINDLHFLSSEAKISQFNKMKNAF</sequence>
<dbReference type="Proteomes" id="UP000187209">
    <property type="component" value="Unassembled WGS sequence"/>
</dbReference>
<comment type="caution">
    <text evidence="2">The sequence shown here is derived from an EMBL/GenBank/DDBJ whole genome shotgun (WGS) entry which is preliminary data.</text>
</comment>
<evidence type="ECO:0000313" key="3">
    <source>
        <dbReference type="Proteomes" id="UP000187209"/>
    </source>
</evidence>
<dbReference type="AlphaFoldDB" id="A0A1R2CW27"/>
<dbReference type="EMBL" id="MPUH01000047">
    <property type="protein sequence ID" value="OMJ93214.1"/>
    <property type="molecule type" value="Genomic_DNA"/>
</dbReference>
<feature type="transmembrane region" description="Helical" evidence="1">
    <location>
        <begin position="57"/>
        <end position="82"/>
    </location>
</feature>
<accession>A0A1R2CW27</accession>
<protein>
    <submittedName>
        <fullName evidence="2">Uncharacterized protein</fullName>
    </submittedName>
</protein>
<reference evidence="2 3" key="1">
    <citation type="submission" date="2016-11" db="EMBL/GenBank/DDBJ databases">
        <title>The macronuclear genome of Stentor coeruleus: a giant cell with tiny introns.</title>
        <authorList>
            <person name="Slabodnick M."/>
            <person name="Ruby J.G."/>
            <person name="Reiff S.B."/>
            <person name="Swart E.C."/>
            <person name="Gosai S."/>
            <person name="Prabakaran S."/>
            <person name="Witkowska E."/>
            <person name="Larue G.E."/>
            <person name="Fisher S."/>
            <person name="Freeman R.M."/>
            <person name="Gunawardena J."/>
            <person name="Chu W."/>
            <person name="Stover N.A."/>
            <person name="Gregory B.D."/>
            <person name="Nowacki M."/>
            <person name="Derisi J."/>
            <person name="Roy S.W."/>
            <person name="Marshall W.F."/>
            <person name="Sood P."/>
        </authorList>
    </citation>
    <scope>NUCLEOTIDE SEQUENCE [LARGE SCALE GENOMIC DNA]</scope>
    <source>
        <strain evidence="2">WM001</strain>
    </source>
</reference>
<keyword evidence="3" id="KW-1185">Reference proteome</keyword>
<keyword evidence="1" id="KW-0812">Transmembrane</keyword>
<keyword evidence="1" id="KW-0472">Membrane</keyword>
<evidence type="ECO:0000313" key="2">
    <source>
        <dbReference type="EMBL" id="OMJ93214.1"/>
    </source>
</evidence>
<proteinExistence type="predicted"/>
<keyword evidence="1" id="KW-1133">Transmembrane helix</keyword>